<evidence type="ECO:0008006" key="4">
    <source>
        <dbReference type="Google" id="ProtNLM"/>
    </source>
</evidence>
<dbReference type="Proteomes" id="UP000316008">
    <property type="component" value="Unassembled WGS sequence"/>
</dbReference>
<evidence type="ECO:0000256" key="1">
    <source>
        <dbReference type="SAM" id="SignalP"/>
    </source>
</evidence>
<protein>
    <recommendedName>
        <fullName evidence="4">Gliding motility-associated C-terminal domain-containing protein</fullName>
    </recommendedName>
</protein>
<organism evidence="2 3">
    <name type="scientific">Fluviicola chungangensis</name>
    <dbReference type="NCBI Taxonomy" id="2597671"/>
    <lineage>
        <taxon>Bacteria</taxon>
        <taxon>Pseudomonadati</taxon>
        <taxon>Bacteroidota</taxon>
        <taxon>Flavobacteriia</taxon>
        <taxon>Flavobacteriales</taxon>
        <taxon>Crocinitomicaceae</taxon>
        <taxon>Fluviicola</taxon>
    </lineage>
</organism>
<dbReference type="Pfam" id="PF13585">
    <property type="entry name" value="CHU_C"/>
    <property type="match status" value="1"/>
</dbReference>
<keyword evidence="1" id="KW-0732">Signal</keyword>
<comment type="caution">
    <text evidence="2">The sequence shown here is derived from an EMBL/GenBank/DDBJ whole genome shotgun (WGS) entry which is preliminary data.</text>
</comment>
<name>A0A556N3U7_9FLAO</name>
<proteinExistence type="predicted"/>
<sequence length="322" mass="36834">MIKPVFYSILFLTLFAFPFGFAQTNLVYNGGFEEYYSCPVSNDLNNGQLELCKGWWKPTMGTSDYFNRCNNTGVGVPNNFWGYQETFEGNSYVGLFPIDWYINSGEYFGSEYIQTQLLDLLTPCVEYHFEMQVNFANYSRYGFSRLGALFTQNPIHSTTWDAITLNPQILNNQGILVDTLNWVKVEGNFIASGNEQYLCIGYFFDNVQNDTVNFQPPVGFPEEGGGYYYIDNVSLTEIGVVPNCDYSLPNIITPNNDGINDIWEYNSPSEGELTIVNRWGNTVYHEKGISFSWNGGECTDGVYYYRYNSELFSKTGFIQLIR</sequence>
<dbReference type="AlphaFoldDB" id="A0A556N3U7"/>
<feature type="chain" id="PRO_5022027221" description="Gliding motility-associated C-terminal domain-containing protein" evidence="1">
    <location>
        <begin position="23"/>
        <end position="322"/>
    </location>
</feature>
<accession>A0A556N3U7</accession>
<gene>
    <name evidence="2" type="ORF">FO442_06085</name>
</gene>
<feature type="signal peptide" evidence="1">
    <location>
        <begin position="1"/>
        <end position="22"/>
    </location>
</feature>
<evidence type="ECO:0000313" key="3">
    <source>
        <dbReference type="Proteomes" id="UP000316008"/>
    </source>
</evidence>
<evidence type="ECO:0000313" key="2">
    <source>
        <dbReference type="EMBL" id="TSJ46728.1"/>
    </source>
</evidence>
<keyword evidence="3" id="KW-1185">Reference proteome</keyword>
<dbReference type="OrthoDB" id="9782229at2"/>
<reference evidence="2 3" key="1">
    <citation type="submission" date="2019-07" db="EMBL/GenBank/DDBJ databases">
        <authorList>
            <person name="Huq M.A."/>
        </authorList>
    </citation>
    <scope>NUCLEOTIDE SEQUENCE [LARGE SCALE GENOMIC DNA]</scope>
    <source>
        <strain evidence="2 3">MAH-3</strain>
    </source>
</reference>
<dbReference type="EMBL" id="VLPL01000002">
    <property type="protein sequence ID" value="TSJ46728.1"/>
    <property type="molecule type" value="Genomic_DNA"/>
</dbReference>
<dbReference type="RefSeq" id="WP_144332265.1">
    <property type="nucleotide sequence ID" value="NZ_VLPL01000002.1"/>
</dbReference>